<gene>
    <name evidence="1" type="ORF">P3S46_00585</name>
</gene>
<reference evidence="1" key="1">
    <citation type="submission" date="2023-03" db="EMBL/GenBank/DDBJ databases">
        <title>A Study on Prevalence and Characterization of Enterobacter cloacae strains in China.</title>
        <authorList>
            <person name="Zheng Z."/>
        </authorList>
    </citation>
    <scope>NUCLEOTIDE SEQUENCE</scope>
    <source>
        <strain evidence="1">EC77</strain>
    </source>
</reference>
<dbReference type="InterPro" id="IPR027417">
    <property type="entry name" value="P-loop_NTPase"/>
</dbReference>
<sequence length="36" mass="3821">MQASPEGHISITGVSKFFGRHKALDNVTLEIPPGSV</sequence>
<keyword evidence="1" id="KW-0547">Nucleotide-binding</keyword>
<dbReference type="GO" id="GO:0005524">
    <property type="term" value="F:ATP binding"/>
    <property type="evidence" value="ECO:0007669"/>
    <property type="project" value="UniProtKB-KW"/>
</dbReference>
<comment type="caution">
    <text evidence="1">The sequence shown here is derived from an EMBL/GenBank/DDBJ whole genome shotgun (WGS) entry which is preliminary data.</text>
</comment>
<feature type="non-terminal residue" evidence="1">
    <location>
        <position position="36"/>
    </location>
</feature>
<protein>
    <submittedName>
        <fullName evidence="1">Ectoine/hydroxyectoine ABC transporter ATP-binding protein EhuA</fullName>
    </submittedName>
</protein>
<organism evidence="1 2">
    <name type="scientific">Enterobacter cloacae</name>
    <dbReference type="NCBI Taxonomy" id="550"/>
    <lineage>
        <taxon>Bacteria</taxon>
        <taxon>Pseudomonadati</taxon>
        <taxon>Pseudomonadota</taxon>
        <taxon>Gammaproteobacteria</taxon>
        <taxon>Enterobacterales</taxon>
        <taxon>Enterobacteriaceae</taxon>
        <taxon>Enterobacter</taxon>
        <taxon>Enterobacter cloacae complex</taxon>
    </lineage>
</organism>
<keyword evidence="1" id="KW-0067">ATP-binding</keyword>
<name>A0AAW6NH86_ENTCL</name>
<dbReference type="SUPFAM" id="SSF52540">
    <property type="entry name" value="P-loop containing nucleoside triphosphate hydrolases"/>
    <property type="match status" value="1"/>
</dbReference>
<evidence type="ECO:0000313" key="1">
    <source>
        <dbReference type="EMBL" id="MDF3635714.1"/>
    </source>
</evidence>
<dbReference type="AlphaFoldDB" id="A0AAW6NH86"/>
<dbReference type="EMBL" id="JARJGR010000088">
    <property type="protein sequence ID" value="MDF3635714.1"/>
    <property type="molecule type" value="Genomic_DNA"/>
</dbReference>
<accession>A0AAW6NH86</accession>
<dbReference type="Proteomes" id="UP001215180">
    <property type="component" value="Unassembled WGS sequence"/>
</dbReference>
<evidence type="ECO:0000313" key="2">
    <source>
        <dbReference type="Proteomes" id="UP001215180"/>
    </source>
</evidence>
<proteinExistence type="predicted"/>